<gene>
    <name evidence="1" type="ORF">KL86DYS2_11735</name>
</gene>
<sequence>MKIKNIIKAIVLSMVVLSCSTPKEELQITVSSDILNADYMGNGVEWDPYDEAEAWGSSISEADWQKLFKRLDFMRMGYVRCMINSPFRYYDAKTGQYDKTRNIESLSRVLKYCTDNNITVMYGEYNPPTWGMKADQKWVDMSVDYLNYLVNDLGFSCIKYFVIFNEPDGDWASTNGDYELWKSMLLRFHTKMKEYPGLSEKVKFAAPDAVMDFKNPASAYDAIGWVKQTANDVDSIVGLYDLHAYPGQHEVRSGDYADILARHKEFVPKDKKIVLGEAGYKYWREADSLLMKEYNRRTEGHPFTKGSDSNMLVYDYFYGLDMPLLCMEVMNCGYSGIAAWMLDDAMHSSGDSGKTEDIKLWGMWNILGEEVFNDPSQEEIRPWYYTWSLMCRYFPTGTNILKTTIDRSQGVYMVAGEYNGKHVLAAVNIGETDKNLNISLPVELQNVSKYLYEENNMKKNEDGHPVPSETSLNIGKEYKIILKAQSFILLTNMD</sequence>
<dbReference type="SUPFAM" id="SSF51445">
    <property type="entry name" value="(Trans)glycosidases"/>
    <property type="match status" value="1"/>
</dbReference>
<organism evidence="1">
    <name type="scientific">uncultured Dysgonomonas sp</name>
    <dbReference type="NCBI Taxonomy" id="206096"/>
    <lineage>
        <taxon>Bacteria</taxon>
        <taxon>Pseudomonadati</taxon>
        <taxon>Bacteroidota</taxon>
        <taxon>Bacteroidia</taxon>
        <taxon>Bacteroidales</taxon>
        <taxon>Dysgonomonadaceae</taxon>
        <taxon>Dysgonomonas</taxon>
        <taxon>environmental samples</taxon>
    </lineage>
</organism>
<proteinExistence type="predicted"/>
<evidence type="ECO:0008006" key="2">
    <source>
        <dbReference type="Google" id="ProtNLM"/>
    </source>
</evidence>
<dbReference type="InterPro" id="IPR017853">
    <property type="entry name" value="GH"/>
</dbReference>
<dbReference type="EMBL" id="FLUL01000001">
    <property type="protein sequence ID" value="SBV99790.1"/>
    <property type="molecule type" value="Genomic_DNA"/>
</dbReference>
<evidence type="ECO:0000313" key="1">
    <source>
        <dbReference type="EMBL" id="SBV99790.1"/>
    </source>
</evidence>
<reference evidence="1" key="1">
    <citation type="submission" date="2016-04" db="EMBL/GenBank/DDBJ databases">
        <authorList>
            <person name="Evans L.H."/>
            <person name="Alamgir A."/>
            <person name="Owens N."/>
            <person name="Weber N.D."/>
            <person name="Virtaneva K."/>
            <person name="Barbian K."/>
            <person name="Babar A."/>
            <person name="Rosenke K."/>
        </authorList>
    </citation>
    <scope>NUCLEOTIDE SEQUENCE</scope>
    <source>
        <strain evidence="1">86-2</strain>
    </source>
</reference>
<dbReference type="AlphaFoldDB" id="A0A212JK47"/>
<name>A0A212JK47_9BACT</name>
<accession>A0A212JK47</accession>
<protein>
    <recommendedName>
        <fullName evidence="2">Glycoside hydrolase family 5 domain-containing protein</fullName>
    </recommendedName>
</protein>
<dbReference type="RefSeq" id="WP_296949165.1">
    <property type="nucleotide sequence ID" value="NZ_LT599021.1"/>
</dbReference>
<dbReference type="PROSITE" id="PS51257">
    <property type="entry name" value="PROKAR_LIPOPROTEIN"/>
    <property type="match status" value="1"/>
</dbReference>
<dbReference type="Gene3D" id="3.20.20.80">
    <property type="entry name" value="Glycosidases"/>
    <property type="match status" value="1"/>
</dbReference>